<keyword evidence="1" id="KW-0472">Membrane</keyword>
<dbReference type="Proteomes" id="UP000626109">
    <property type="component" value="Unassembled WGS sequence"/>
</dbReference>
<feature type="transmembrane region" description="Helical" evidence="1">
    <location>
        <begin position="170"/>
        <end position="188"/>
    </location>
</feature>
<accession>A0A813JFV5</accession>
<dbReference type="InterPro" id="IPR045122">
    <property type="entry name" value="Csc1-like"/>
</dbReference>
<evidence type="ECO:0000313" key="4">
    <source>
        <dbReference type="Proteomes" id="UP000626109"/>
    </source>
</evidence>
<feature type="domain" description="WWE" evidence="2">
    <location>
        <begin position="853"/>
        <end position="932"/>
    </location>
</feature>
<keyword evidence="1" id="KW-0812">Transmembrane</keyword>
<organism evidence="3 4">
    <name type="scientific">Polarella glacialis</name>
    <name type="common">Dinoflagellate</name>
    <dbReference type="NCBI Taxonomy" id="89957"/>
    <lineage>
        <taxon>Eukaryota</taxon>
        <taxon>Sar</taxon>
        <taxon>Alveolata</taxon>
        <taxon>Dinophyceae</taxon>
        <taxon>Suessiales</taxon>
        <taxon>Suessiaceae</taxon>
        <taxon>Polarella</taxon>
    </lineage>
</organism>
<feature type="transmembrane region" description="Helical" evidence="1">
    <location>
        <begin position="471"/>
        <end position="495"/>
    </location>
</feature>
<comment type="caution">
    <text evidence="3">The sequence shown here is derived from an EMBL/GenBank/DDBJ whole genome shotgun (WGS) entry which is preliminary data.</text>
</comment>
<dbReference type="EMBL" id="CAJNNW010025115">
    <property type="protein sequence ID" value="CAE8675644.1"/>
    <property type="molecule type" value="Genomic_DNA"/>
</dbReference>
<feature type="transmembrane region" description="Helical" evidence="1">
    <location>
        <begin position="82"/>
        <end position="109"/>
    </location>
</feature>
<dbReference type="Gene3D" id="3.30.720.50">
    <property type="match status" value="1"/>
</dbReference>
<evidence type="ECO:0000259" key="2">
    <source>
        <dbReference type="PROSITE" id="PS50918"/>
    </source>
</evidence>
<dbReference type="GO" id="GO:0005227">
    <property type="term" value="F:calcium-activated cation channel activity"/>
    <property type="evidence" value="ECO:0007669"/>
    <property type="project" value="InterPro"/>
</dbReference>
<reference evidence="3" key="1">
    <citation type="submission" date="2021-02" db="EMBL/GenBank/DDBJ databases">
        <authorList>
            <person name="Dougan E. K."/>
            <person name="Rhodes N."/>
            <person name="Thang M."/>
            <person name="Chan C."/>
        </authorList>
    </citation>
    <scope>NUCLEOTIDE SEQUENCE</scope>
</reference>
<feature type="transmembrane region" description="Helical" evidence="1">
    <location>
        <begin position="436"/>
        <end position="459"/>
    </location>
</feature>
<proteinExistence type="predicted"/>
<dbReference type="AlphaFoldDB" id="A0A813JFV5"/>
<name>A0A813JFV5_POLGL</name>
<evidence type="ECO:0000313" key="3">
    <source>
        <dbReference type="EMBL" id="CAE8675644.1"/>
    </source>
</evidence>
<evidence type="ECO:0000256" key="1">
    <source>
        <dbReference type="SAM" id="Phobius"/>
    </source>
</evidence>
<feature type="transmembrane region" description="Helical" evidence="1">
    <location>
        <begin position="394"/>
        <end position="416"/>
    </location>
</feature>
<sequence length="937" mass="104945">MVDISRRLTFDDFWRWNRAWHNRQIQAKYDELTSSASNNQVSVAEEMKTQGFDSWGAFAANCPTFPLSSRPMDLSELGSGTVLYFYFLRFMMAVLLLFSVMQVPALIIYGTSGNLEEWGDPANWGEQWRGDEWRGDGQQAISELEANVTMSWLSTLSPGSLGPQGGTPGAVPWFYVLSMWMLAVLVVFQQALQININEEVDLDSSAPDDFAVLVEGLPANAVEESVVKEFFRRNAICGRDDVEVVNVVMGWDVREFDKKIQELKISGAALKKIGKTHGMDGEPARELEAKMKAVEMSLKLQDGAKLKSTGIAVVVFRLQSDQCQCLERWSGWIAHWFNRAPGSGGLCSFGTALPLFPVAGRPLYRLRVSRAPNPSDINWRDVGRTTSERVVRRAATVAAMTFLLAISYIAVYVLTLTGRQASGIGAESMAKDPGKILNFGPALGITIINVLLMLAARFFGEREYHLTKTDASASMTTTMLVAMVLNSAIVLYNAYREPHEWYRSNGLLPAMYSMLAVNFFCPPFMFLLDYEFALNWVQRRRLTHRKLEELNSSLERSRGSEEDFRQAAEKVKQLQVCFEPTLMDVPRHYANAEKTFFCCVLYMPLMPPATLIGLASLVFQYHVDKWMLLRYNRRHLVVQNANAARQALSHVQHVVLFGLPFSFLLFLQPSWSQRGQLFSALMFALLPAVVLILVPKRYLASKLQFMTKWVLPQSDNHRASARSRGGLADQTQQDYYQAQYMWPKELKYHKSHFVYALLPEEQNPENLEPGSAAEVQAALAHYGVFLADVAAVKGGSQRWRRRSYHGPRDAAGTGTVMPYAQPKALDGLQTAVGISGKVRAPAAVVPSCQLLPTTIGAGSKTGHAVSWEFENATGFEAFDAGCQKEVERHFQEWQSGGPARVKVSARVVVISVDFKKMTSLVDGSSRVRKIRRVRFSD</sequence>
<protein>
    <recommendedName>
        <fullName evidence="2">WWE domain-containing protein</fullName>
    </recommendedName>
</protein>
<gene>
    <name evidence="3" type="ORF">PGLA2088_LOCUS19478</name>
</gene>
<keyword evidence="1" id="KW-1133">Transmembrane helix</keyword>
<dbReference type="PANTHER" id="PTHR13018">
    <property type="entry name" value="PROBABLE MEMBRANE PROTEIN DUF221-RELATED"/>
    <property type="match status" value="1"/>
</dbReference>
<dbReference type="Pfam" id="PF02825">
    <property type="entry name" value="WWE"/>
    <property type="match status" value="1"/>
</dbReference>
<dbReference type="PANTHER" id="PTHR13018:SF5">
    <property type="entry name" value="RE44586P"/>
    <property type="match status" value="1"/>
</dbReference>
<dbReference type="InterPro" id="IPR037197">
    <property type="entry name" value="WWE_dom_sf"/>
</dbReference>
<dbReference type="GO" id="GO:0005886">
    <property type="term" value="C:plasma membrane"/>
    <property type="evidence" value="ECO:0007669"/>
    <property type="project" value="TreeGrafter"/>
</dbReference>
<dbReference type="InterPro" id="IPR004170">
    <property type="entry name" value="WWE_dom"/>
</dbReference>
<dbReference type="PROSITE" id="PS50918">
    <property type="entry name" value="WWE"/>
    <property type="match status" value="1"/>
</dbReference>
<feature type="transmembrane region" description="Helical" evidence="1">
    <location>
        <begin position="677"/>
        <end position="694"/>
    </location>
</feature>
<feature type="transmembrane region" description="Helical" evidence="1">
    <location>
        <begin position="515"/>
        <end position="537"/>
    </location>
</feature>
<dbReference type="SUPFAM" id="SSF117839">
    <property type="entry name" value="WWE domain"/>
    <property type="match status" value="1"/>
</dbReference>